<comment type="caution">
    <text evidence="2">The sequence shown here is derived from an EMBL/GenBank/DDBJ whole genome shotgun (WGS) entry which is preliminary data.</text>
</comment>
<feature type="region of interest" description="Disordered" evidence="1">
    <location>
        <begin position="1"/>
        <end position="25"/>
    </location>
</feature>
<feature type="region of interest" description="Disordered" evidence="1">
    <location>
        <begin position="159"/>
        <end position="183"/>
    </location>
</feature>
<dbReference type="Proteomes" id="UP000789595">
    <property type="component" value="Unassembled WGS sequence"/>
</dbReference>
<feature type="compositionally biased region" description="Basic and acidic residues" evidence="1">
    <location>
        <begin position="11"/>
        <end position="25"/>
    </location>
</feature>
<dbReference type="AlphaFoldDB" id="A0A8J2SW21"/>
<keyword evidence="3" id="KW-1185">Reference proteome</keyword>
<dbReference type="EMBL" id="CAKKNE010000004">
    <property type="protein sequence ID" value="CAH0374384.1"/>
    <property type="molecule type" value="Genomic_DNA"/>
</dbReference>
<gene>
    <name evidence="2" type="ORF">PECAL_4P16600</name>
</gene>
<accession>A0A8J2SW21</accession>
<evidence type="ECO:0000313" key="2">
    <source>
        <dbReference type="EMBL" id="CAH0374384.1"/>
    </source>
</evidence>
<sequence>MSMGPPLQRAPRRDPTVAAFKRADAAERRRRRDTLELLLREAKGFSMVADRMNLPSKPAIDRCAGRLQRLLRSLDAADASRDRDNARKAIDAYALEARRLLGHAREEFDRGGKPTQIVRRIRDLDIAKRSAWRPATWKGGERTIRPLFTAEFPRNAQPTDFFATRHDPSTKRAPTPQASINSEGLAGDTRKYQDVFDLAGGAYGGHKSKSAFVTTSTVALQGGAMLEVEAFDNKAIRKLTLIKSPEQKPHQRGTIRKRLPSEDGTASAKSLDSNTRKAFEDLEARQARRMTGQRGNKVSLLKDDGWRW</sequence>
<evidence type="ECO:0000256" key="1">
    <source>
        <dbReference type="SAM" id="MobiDB-lite"/>
    </source>
</evidence>
<organism evidence="2 3">
    <name type="scientific">Pelagomonas calceolata</name>
    <dbReference type="NCBI Taxonomy" id="35677"/>
    <lineage>
        <taxon>Eukaryota</taxon>
        <taxon>Sar</taxon>
        <taxon>Stramenopiles</taxon>
        <taxon>Ochrophyta</taxon>
        <taxon>Pelagophyceae</taxon>
        <taxon>Pelagomonadales</taxon>
        <taxon>Pelagomonadaceae</taxon>
        <taxon>Pelagomonas</taxon>
    </lineage>
</organism>
<feature type="region of interest" description="Disordered" evidence="1">
    <location>
        <begin position="243"/>
        <end position="280"/>
    </location>
</feature>
<reference evidence="2" key="1">
    <citation type="submission" date="2021-11" db="EMBL/GenBank/DDBJ databases">
        <authorList>
            <consortium name="Genoscope - CEA"/>
            <person name="William W."/>
        </authorList>
    </citation>
    <scope>NUCLEOTIDE SEQUENCE</scope>
</reference>
<proteinExistence type="predicted"/>
<protein>
    <submittedName>
        <fullName evidence="2">Uncharacterized protein</fullName>
    </submittedName>
</protein>
<name>A0A8J2SW21_9STRA</name>
<evidence type="ECO:0000313" key="3">
    <source>
        <dbReference type="Proteomes" id="UP000789595"/>
    </source>
</evidence>